<keyword evidence="4" id="KW-0804">Transcription</keyword>
<keyword evidence="3" id="KW-0238">DNA-binding</keyword>
<dbReference type="Proteomes" id="UP000800303">
    <property type="component" value="Unassembled WGS sequence"/>
</dbReference>
<dbReference type="SUPFAM" id="SSF46785">
    <property type="entry name" value="Winged helix' DNA-binding domain"/>
    <property type="match status" value="1"/>
</dbReference>
<reference evidence="5 6" key="1">
    <citation type="submission" date="2020-01" db="EMBL/GenBank/DDBJ databases">
        <title>Polyphasic characterisation and genomic insights into a novel alkali tolerant bacterium VR-M41.</title>
        <authorList>
            <person name="Vemuluri V.R."/>
        </authorList>
    </citation>
    <scope>NUCLEOTIDE SEQUENCE [LARGE SCALE GENOMIC DNA]</scope>
    <source>
        <strain evidence="5 6">VR-M41</strain>
    </source>
</reference>
<dbReference type="InterPro" id="IPR036390">
    <property type="entry name" value="WH_DNA-bd_sf"/>
</dbReference>
<comment type="caution">
    <text evidence="5">The sequence shown here is derived from an EMBL/GenBank/DDBJ whole genome shotgun (WGS) entry which is preliminary data.</text>
</comment>
<dbReference type="InterPro" id="IPR036388">
    <property type="entry name" value="WH-like_DNA-bd_sf"/>
</dbReference>
<sequence>MKNKSGRLPDAELEVMKIIWDSRQPVTSADIMKALEGSKTWGVTTVLNFLNRLQERGFVSSERRGRFNVYQAVVDENTYLKSESKTILEKLYGNSLKSFVASLYESDSLTEKDLKELRDFIDDRTQGGTPNKNEE</sequence>
<accession>A0ABX0F9Q1</accession>
<keyword evidence="2" id="KW-0805">Transcription regulation</keyword>
<evidence type="ECO:0000256" key="1">
    <source>
        <dbReference type="ARBA" id="ARBA00011046"/>
    </source>
</evidence>
<dbReference type="InterPro" id="IPR005650">
    <property type="entry name" value="BlaI_family"/>
</dbReference>
<evidence type="ECO:0000256" key="3">
    <source>
        <dbReference type="ARBA" id="ARBA00023125"/>
    </source>
</evidence>
<dbReference type="Gene3D" id="1.10.10.10">
    <property type="entry name" value="Winged helix-like DNA-binding domain superfamily/Winged helix DNA-binding domain"/>
    <property type="match status" value="1"/>
</dbReference>
<evidence type="ECO:0000313" key="6">
    <source>
        <dbReference type="Proteomes" id="UP000800303"/>
    </source>
</evidence>
<gene>
    <name evidence="5" type="ORF">GYN08_13265</name>
</gene>
<evidence type="ECO:0000256" key="2">
    <source>
        <dbReference type="ARBA" id="ARBA00023015"/>
    </source>
</evidence>
<dbReference type="RefSeq" id="WP_166274957.1">
    <property type="nucleotide sequence ID" value="NZ_JAAFGS010000004.1"/>
</dbReference>
<organism evidence="5 6">
    <name type="scientific">Saccharibacillus alkalitolerans</name>
    <dbReference type="NCBI Taxonomy" id="2705290"/>
    <lineage>
        <taxon>Bacteria</taxon>
        <taxon>Bacillati</taxon>
        <taxon>Bacillota</taxon>
        <taxon>Bacilli</taxon>
        <taxon>Bacillales</taxon>
        <taxon>Paenibacillaceae</taxon>
        <taxon>Saccharibacillus</taxon>
    </lineage>
</organism>
<keyword evidence="6" id="KW-1185">Reference proteome</keyword>
<dbReference type="PIRSF" id="PIRSF019455">
    <property type="entry name" value="CopR_AtkY"/>
    <property type="match status" value="1"/>
</dbReference>
<evidence type="ECO:0000313" key="5">
    <source>
        <dbReference type="EMBL" id="NGZ76293.1"/>
    </source>
</evidence>
<proteinExistence type="inferred from homology"/>
<comment type="similarity">
    <text evidence="1">Belongs to the BlaI transcriptional regulatory family.</text>
</comment>
<name>A0ABX0F9Q1_9BACL</name>
<dbReference type="EMBL" id="JAAFGS010000004">
    <property type="protein sequence ID" value="NGZ76293.1"/>
    <property type="molecule type" value="Genomic_DNA"/>
</dbReference>
<dbReference type="Gene3D" id="1.10.4040.10">
    <property type="entry name" value="Penicillinase repressor domain"/>
    <property type="match status" value="1"/>
</dbReference>
<dbReference type="Pfam" id="PF03965">
    <property type="entry name" value="Penicillinase_R"/>
    <property type="match status" value="1"/>
</dbReference>
<protein>
    <submittedName>
        <fullName evidence="5">BlaI/MecI/CopY family transcriptional regulator</fullName>
    </submittedName>
</protein>
<evidence type="ECO:0000256" key="4">
    <source>
        <dbReference type="ARBA" id="ARBA00023163"/>
    </source>
</evidence>